<keyword evidence="3 5" id="KW-1133">Transmembrane helix</keyword>
<sequence>MSTLFLIVTASLTVSLIALVGALFLYWERLTSQKVTLTLLSFAAGTMLAVSFLDLLPEALESAAEGANIFIPVLLGIVVFFFLERFVLWFHHHDETHDMHPSAVLILLGDGLHNFIDGIAIAAAFLTNPGIGFATTLAIAAHEIPQEIADFSVLIHGGMEKTKALFFNFISGLTALVGAVLAFYFLENLTGVLPLSLAFTAGMFIYIACSDLIPEMHQHASKQKSWTQFLPFLLGIATIWILVATLAE</sequence>
<dbReference type="Proteomes" id="UP000176405">
    <property type="component" value="Unassembled WGS sequence"/>
</dbReference>
<evidence type="ECO:0000256" key="5">
    <source>
        <dbReference type="SAM" id="Phobius"/>
    </source>
</evidence>
<comment type="caution">
    <text evidence="6">The sequence shown here is derived from an EMBL/GenBank/DDBJ whole genome shotgun (WGS) entry which is preliminary data.</text>
</comment>
<accession>A0A1F5K1N8</accession>
<dbReference type="GO" id="GO:0016020">
    <property type="term" value="C:membrane"/>
    <property type="evidence" value="ECO:0007669"/>
    <property type="project" value="UniProtKB-SubCell"/>
</dbReference>
<feature type="transmembrane region" description="Helical" evidence="5">
    <location>
        <begin position="229"/>
        <end position="247"/>
    </location>
</feature>
<keyword evidence="4 5" id="KW-0472">Membrane</keyword>
<gene>
    <name evidence="6" type="ORF">A3E45_02365</name>
</gene>
<feature type="transmembrane region" description="Helical" evidence="5">
    <location>
        <begin position="192"/>
        <end position="209"/>
    </location>
</feature>
<evidence type="ECO:0008006" key="8">
    <source>
        <dbReference type="Google" id="ProtNLM"/>
    </source>
</evidence>
<feature type="transmembrane region" description="Helical" evidence="5">
    <location>
        <begin position="6"/>
        <end position="27"/>
    </location>
</feature>
<feature type="transmembrane region" description="Helical" evidence="5">
    <location>
        <begin position="165"/>
        <end position="186"/>
    </location>
</feature>
<protein>
    <recommendedName>
        <fullName evidence="8">ZIP zinc transporter</fullName>
    </recommendedName>
</protein>
<evidence type="ECO:0000256" key="4">
    <source>
        <dbReference type="ARBA" id="ARBA00023136"/>
    </source>
</evidence>
<dbReference type="PANTHER" id="PTHR16950">
    <property type="entry name" value="ZINC TRANSPORTER SLC39A7 HISTIDINE-RICH MEMBRANE PROTEIN KE4"/>
    <property type="match status" value="1"/>
</dbReference>
<dbReference type="InterPro" id="IPR003689">
    <property type="entry name" value="ZIP"/>
</dbReference>
<evidence type="ECO:0000313" key="7">
    <source>
        <dbReference type="Proteomes" id="UP000176405"/>
    </source>
</evidence>
<organism evidence="6 7">
    <name type="scientific">Candidatus Daviesbacteria bacterium RIFCSPHIGHO2_12_FULL_43_11</name>
    <dbReference type="NCBI Taxonomy" id="1797780"/>
    <lineage>
        <taxon>Bacteria</taxon>
        <taxon>Candidatus Daviesiibacteriota</taxon>
    </lineage>
</organism>
<keyword evidence="2 5" id="KW-0812">Transmembrane</keyword>
<dbReference type="AlphaFoldDB" id="A0A1F5K1N8"/>
<comment type="subcellular location">
    <subcellularLocation>
        <location evidence="1">Membrane</location>
        <topology evidence="1">Multi-pass membrane protein</topology>
    </subcellularLocation>
</comment>
<dbReference type="EMBL" id="MFDH01000032">
    <property type="protein sequence ID" value="OGE34796.1"/>
    <property type="molecule type" value="Genomic_DNA"/>
</dbReference>
<reference evidence="6 7" key="1">
    <citation type="journal article" date="2016" name="Nat. Commun.">
        <title>Thousands of microbial genomes shed light on interconnected biogeochemical processes in an aquifer system.</title>
        <authorList>
            <person name="Anantharaman K."/>
            <person name="Brown C.T."/>
            <person name="Hug L.A."/>
            <person name="Sharon I."/>
            <person name="Castelle C.J."/>
            <person name="Probst A.J."/>
            <person name="Thomas B.C."/>
            <person name="Singh A."/>
            <person name="Wilkins M.J."/>
            <person name="Karaoz U."/>
            <person name="Brodie E.L."/>
            <person name="Williams K.H."/>
            <person name="Hubbard S.S."/>
            <person name="Banfield J.F."/>
        </authorList>
    </citation>
    <scope>NUCLEOTIDE SEQUENCE [LARGE SCALE GENOMIC DNA]</scope>
</reference>
<evidence type="ECO:0000256" key="1">
    <source>
        <dbReference type="ARBA" id="ARBA00004141"/>
    </source>
</evidence>
<dbReference type="PANTHER" id="PTHR16950:SF16">
    <property type="entry name" value="ZINC TRANSPORTER ZIP13"/>
    <property type="match status" value="1"/>
</dbReference>
<feature type="transmembrane region" description="Helical" evidence="5">
    <location>
        <begin position="69"/>
        <end position="90"/>
    </location>
</feature>
<proteinExistence type="predicted"/>
<dbReference type="GO" id="GO:0046873">
    <property type="term" value="F:metal ion transmembrane transporter activity"/>
    <property type="evidence" value="ECO:0007669"/>
    <property type="project" value="InterPro"/>
</dbReference>
<dbReference type="Pfam" id="PF02535">
    <property type="entry name" value="Zip"/>
    <property type="match status" value="1"/>
</dbReference>
<evidence type="ECO:0000256" key="3">
    <source>
        <dbReference type="ARBA" id="ARBA00022989"/>
    </source>
</evidence>
<dbReference type="STRING" id="1797780.A3E45_02365"/>
<evidence type="ECO:0000256" key="2">
    <source>
        <dbReference type="ARBA" id="ARBA00022692"/>
    </source>
</evidence>
<name>A0A1F5K1N8_9BACT</name>
<feature type="transmembrane region" description="Helical" evidence="5">
    <location>
        <begin position="39"/>
        <end position="57"/>
    </location>
</feature>
<evidence type="ECO:0000313" key="6">
    <source>
        <dbReference type="EMBL" id="OGE34796.1"/>
    </source>
</evidence>